<keyword evidence="3" id="KW-1185">Reference proteome</keyword>
<keyword evidence="2" id="KW-0808">Transferase</keyword>
<dbReference type="InterPro" id="IPR013216">
    <property type="entry name" value="Methyltransf_11"/>
</dbReference>
<organism evidence="2 3">
    <name type="scientific">Halosegnis marinus</name>
    <dbReference type="NCBI Taxonomy" id="3034023"/>
    <lineage>
        <taxon>Archaea</taxon>
        <taxon>Methanobacteriati</taxon>
        <taxon>Methanobacteriota</taxon>
        <taxon>Stenosarchaea group</taxon>
        <taxon>Halobacteria</taxon>
        <taxon>Halobacteriales</taxon>
        <taxon>Natronomonadaceae</taxon>
        <taxon>Halosegnis</taxon>
    </lineage>
</organism>
<dbReference type="PANTHER" id="PTHR43036:SF2">
    <property type="entry name" value="OS04G0481300 PROTEIN"/>
    <property type="match status" value="1"/>
</dbReference>
<name>A0ABD5ZTE0_9EURY</name>
<evidence type="ECO:0000313" key="3">
    <source>
        <dbReference type="Proteomes" id="UP001596398"/>
    </source>
</evidence>
<dbReference type="AlphaFoldDB" id="A0ABD5ZTE0"/>
<dbReference type="Gene3D" id="3.40.50.150">
    <property type="entry name" value="Vaccinia Virus protein VP39"/>
    <property type="match status" value="1"/>
</dbReference>
<dbReference type="SUPFAM" id="SSF53335">
    <property type="entry name" value="S-adenosyl-L-methionine-dependent methyltransferases"/>
    <property type="match status" value="1"/>
</dbReference>
<gene>
    <name evidence="2" type="ORF">ACFQJ4_13530</name>
</gene>
<dbReference type="GO" id="GO:0032259">
    <property type="term" value="P:methylation"/>
    <property type="evidence" value="ECO:0007669"/>
    <property type="project" value="UniProtKB-KW"/>
</dbReference>
<dbReference type="GO" id="GO:0008168">
    <property type="term" value="F:methyltransferase activity"/>
    <property type="evidence" value="ECO:0007669"/>
    <property type="project" value="UniProtKB-KW"/>
</dbReference>
<reference evidence="2 3" key="1">
    <citation type="journal article" date="2019" name="Int. J. Syst. Evol. Microbiol.">
        <title>The Global Catalogue of Microorganisms (GCM) 10K type strain sequencing project: providing services to taxonomists for standard genome sequencing and annotation.</title>
        <authorList>
            <consortium name="The Broad Institute Genomics Platform"/>
            <consortium name="The Broad Institute Genome Sequencing Center for Infectious Disease"/>
            <person name="Wu L."/>
            <person name="Ma J."/>
        </authorList>
    </citation>
    <scope>NUCLEOTIDE SEQUENCE [LARGE SCALE GENOMIC DNA]</scope>
    <source>
        <strain evidence="2 3">DT85</strain>
    </source>
</reference>
<evidence type="ECO:0000259" key="1">
    <source>
        <dbReference type="Pfam" id="PF08241"/>
    </source>
</evidence>
<dbReference type="Proteomes" id="UP001596398">
    <property type="component" value="Unassembled WGS sequence"/>
</dbReference>
<dbReference type="EC" id="2.1.1.-" evidence="2"/>
<proteinExistence type="predicted"/>
<sequence length="200" mass="22496">MLSEGERSRLVEGDDADFYAQPRLVHHVDEGFRARLTALYREHLADGDRVVDIMSSWVSHLPEEWSGEVVGHGMNAAELDANDRLDEYWTGSFNDDPTFPLADASVDAVLCAVSVQYLQYPAEVFAEIARVLRPGGVVVVSFSNRMFVQKAVRAWRERDMDGRADLVCEYVRSTGAFDEPTVVRDRPATDPFYAVVARRP</sequence>
<evidence type="ECO:0000313" key="2">
    <source>
        <dbReference type="EMBL" id="MFC7236334.1"/>
    </source>
</evidence>
<dbReference type="GeneID" id="79268051"/>
<protein>
    <submittedName>
        <fullName evidence="2">Class I SAM-dependent methyltransferase</fullName>
        <ecNumber evidence="2">2.1.1.-</ecNumber>
    </submittedName>
</protein>
<accession>A0ABD5ZTE0</accession>
<feature type="domain" description="Methyltransferase type 11" evidence="1">
    <location>
        <begin position="90"/>
        <end position="140"/>
    </location>
</feature>
<dbReference type="PANTHER" id="PTHR43036">
    <property type="entry name" value="OSJNBB0011N17.9 PROTEIN"/>
    <property type="match status" value="1"/>
</dbReference>
<dbReference type="CDD" id="cd02440">
    <property type="entry name" value="AdoMet_MTases"/>
    <property type="match status" value="1"/>
</dbReference>
<dbReference type="Pfam" id="PF08241">
    <property type="entry name" value="Methyltransf_11"/>
    <property type="match status" value="1"/>
</dbReference>
<dbReference type="EMBL" id="JBHTAP010000001">
    <property type="protein sequence ID" value="MFC7236334.1"/>
    <property type="molecule type" value="Genomic_DNA"/>
</dbReference>
<dbReference type="RefSeq" id="WP_276234491.1">
    <property type="nucleotide sequence ID" value="NZ_CP119802.1"/>
</dbReference>
<comment type="caution">
    <text evidence="2">The sequence shown here is derived from an EMBL/GenBank/DDBJ whole genome shotgun (WGS) entry which is preliminary data.</text>
</comment>
<keyword evidence="2" id="KW-0489">Methyltransferase</keyword>
<dbReference type="InterPro" id="IPR029063">
    <property type="entry name" value="SAM-dependent_MTases_sf"/>
</dbReference>